<name>A0A1V9WZR1_9ACAR</name>
<dbReference type="GO" id="GO:0005524">
    <property type="term" value="F:ATP binding"/>
    <property type="evidence" value="ECO:0007669"/>
    <property type="project" value="UniProtKB-KW"/>
</dbReference>
<accession>A0A1V9WZR1</accession>
<dbReference type="EMBL" id="MNPL01031125">
    <property type="protein sequence ID" value="OQR66795.1"/>
    <property type="molecule type" value="Genomic_DNA"/>
</dbReference>
<dbReference type="SUPFAM" id="SSF63862">
    <property type="entry name" value="Thiamin pyrophosphokinase, substrate-binding domain"/>
    <property type="match status" value="1"/>
</dbReference>
<dbReference type="SUPFAM" id="SSF63999">
    <property type="entry name" value="Thiamin pyrophosphokinase, catalytic domain"/>
    <property type="match status" value="1"/>
</dbReference>
<dbReference type="InterPro" id="IPR007373">
    <property type="entry name" value="Thiamin_PyroPKinase_B1-bd"/>
</dbReference>
<evidence type="ECO:0000256" key="3">
    <source>
        <dbReference type="ARBA" id="ARBA00022777"/>
    </source>
</evidence>
<dbReference type="InterPro" id="IPR006282">
    <property type="entry name" value="Thi_PPkinase"/>
</dbReference>
<reference evidence="6 7" key="1">
    <citation type="journal article" date="2017" name="Gigascience">
        <title>Draft genome of the honey bee ectoparasitic mite, Tropilaelaps mercedesae, is shaped by the parasitic life history.</title>
        <authorList>
            <person name="Dong X."/>
            <person name="Armstrong S.D."/>
            <person name="Xia D."/>
            <person name="Makepeace B.L."/>
            <person name="Darby A.C."/>
            <person name="Kadowaki T."/>
        </authorList>
    </citation>
    <scope>NUCLEOTIDE SEQUENCE [LARGE SCALE GENOMIC DNA]</scope>
    <source>
        <strain evidence="6">Wuxi-XJTLU</strain>
    </source>
</reference>
<dbReference type="InterPro" id="IPR007371">
    <property type="entry name" value="TPK_catalytic"/>
</dbReference>
<evidence type="ECO:0000313" key="6">
    <source>
        <dbReference type="EMBL" id="OQR66795.1"/>
    </source>
</evidence>
<dbReference type="Pfam" id="PF04263">
    <property type="entry name" value="TPK_catalytic"/>
    <property type="match status" value="1"/>
</dbReference>
<dbReference type="GO" id="GO:0030975">
    <property type="term" value="F:thiamine binding"/>
    <property type="evidence" value="ECO:0007669"/>
    <property type="project" value="InterPro"/>
</dbReference>
<proteinExistence type="predicted"/>
<dbReference type="InParanoid" id="A0A1V9WZR1"/>
<comment type="caution">
    <text evidence="6">The sequence shown here is derived from an EMBL/GenBank/DDBJ whole genome shotgun (WGS) entry which is preliminary data.</text>
</comment>
<keyword evidence="4" id="KW-0067">ATP-binding</keyword>
<organism evidence="6 7">
    <name type="scientific">Tropilaelaps mercedesae</name>
    <dbReference type="NCBI Taxonomy" id="418985"/>
    <lineage>
        <taxon>Eukaryota</taxon>
        <taxon>Metazoa</taxon>
        <taxon>Ecdysozoa</taxon>
        <taxon>Arthropoda</taxon>
        <taxon>Chelicerata</taxon>
        <taxon>Arachnida</taxon>
        <taxon>Acari</taxon>
        <taxon>Parasitiformes</taxon>
        <taxon>Mesostigmata</taxon>
        <taxon>Gamasina</taxon>
        <taxon>Dermanyssoidea</taxon>
        <taxon>Laelapidae</taxon>
        <taxon>Tropilaelaps</taxon>
    </lineage>
</organism>
<dbReference type="Proteomes" id="UP000192247">
    <property type="component" value="Unassembled WGS sequence"/>
</dbReference>
<dbReference type="NCBIfam" id="TIGR01378">
    <property type="entry name" value="thi_PPkinase"/>
    <property type="match status" value="1"/>
</dbReference>
<sequence length="238" mass="27175">MSAMNERRWNYERWVSEQKCAIVILNQPLNGRQCEAISRWWTSVHVRVCADGGSNRLFHELPQLTPDLIVGDLDSVEKDVLLEYQTRGVEVCETQDQNFTDFTKCLQVIAKRLPDIEIVLAFCISSGRLDQIMGNVNTLCNSEKFMRADIVLHAGDEITWILRKGRHRILTPESARGGYCGIIPIGRPVTVTSRGLKWDLNSTQLEFKELISTSNRAIADEIQIETTDDLLWTMTLKH</sequence>
<dbReference type="PANTHER" id="PTHR13622:SF8">
    <property type="entry name" value="THIAMIN PYROPHOSPHOKINASE 1"/>
    <property type="match status" value="1"/>
</dbReference>
<dbReference type="Pfam" id="PF04265">
    <property type="entry name" value="TPK_B1_binding"/>
    <property type="match status" value="1"/>
</dbReference>
<gene>
    <name evidence="6" type="ORF">BIW11_02299</name>
</gene>
<dbReference type="CDD" id="cd07995">
    <property type="entry name" value="TPK"/>
    <property type="match status" value="1"/>
</dbReference>
<evidence type="ECO:0000313" key="7">
    <source>
        <dbReference type="Proteomes" id="UP000192247"/>
    </source>
</evidence>
<dbReference type="STRING" id="418985.A0A1V9WZR1"/>
<keyword evidence="2" id="KW-0547">Nucleotide-binding</keyword>
<evidence type="ECO:0000259" key="5">
    <source>
        <dbReference type="SMART" id="SM00983"/>
    </source>
</evidence>
<dbReference type="InterPro" id="IPR036371">
    <property type="entry name" value="TPK_B1-bd_sf"/>
</dbReference>
<dbReference type="GO" id="GO:0004788">
    <property type="term" value="F:thiamine diphosphokinase activity"/>
    <property type="evidence" value="ECO:0007669"/>
    <property type="project" value="InterPro"/>
</dbReference>
<feature type="domain" description="Thiamin pyrophosphokinase thiamin-binding" evidence="5">
    <location>
        <begin position="165"/>
        <end position="230"/>
    </location>
</feature>
<dbReference type="FunFam" id="2.60.120.320:FF:000001">
    <property type="entry name" value="Thiamine pyrophosphokinase"/>
    <property type="match status" value="1"/>
</dbReference>
<dbReference type="PANTHER" id="PTHR13622">
    <property type="entry name" value="THIAMIN PYROPHOSPHOKINASE"/>
    <property type="match status" value="1"/>
</dbReference>
<dbReference type="Gene3D" id="3.40.50.10240">
    <property type="entry name" value="Thiamin pyrophosphokinase, catalytic domain"/>
    <property type="match status" value="1"/>
</dbReference>
<keyword evidence="1" id="KW-0808">Transferase</keyword>
<dbReference type="FunCoup" id="A0A1V9WZR1">
    <property type="interactions" value="363"/>
</dbReference>
<dbReference type="AlphaFoldDB" id="A0A1V9WZR1"/>
<evidence type="ECO:0000256" key="2">
    <source>
        <dbReference type="ARBA" id="ARBA00022741"/>
    </source>
</evidence>
<dbReference type="OrthoDB" id="25149at2759"/>
<dbReference type="InterPro" id="IPR036759">
    <property type="entry name" value="TPK_catalytic_sf"/>
</dbReference>
<evidence type="ECO:0000256" key="4">
    <source>
        <dbReference type="ARBA" id="ARBA00022840"/>
    </source>
</evidence>
<dbReference type="GO" id="GO:0006772">
    <property type="term" value="P:thiamine metabolic process"/>
    <property type="evidence" value="ECO:0007669"/>
    <property type="project" value="InterPro"/>
</dbReference>
<evidence type="ECO:0000256" key="1">
    <source>
        <dbReference type="ARBA" id="ARBA00022679"/>
    </source>
</evidence>
<dbReference type="GO" id="GO:0009229">
    <property type="term" value="P:thiamine diphosphate biosynthetic process"/>
    <property type="evidence" value="ECO:0007669"/>
    <property type="project" value="InterPro"/>
</dbReference>
<dbReference type="Gene3D" id="2.60.120.320">
    <property type="entry name" value="Thiamin pyrophosphokinase, thiamin-binding domain"/>
    <property type="match status" value="1"/>
</dbReference>
<protein>
    <submittedName>
        <fullName evidence="6">Thiamin pyrophosphokinase 1-like</fullName>
    </submittedName>
</protein>
<dbReference type="SMART" id="SM00983">
    <property type="entry name" value="TPK_B1_binding"/>
    <property type="match status" value="1"/>
</dbReference>
<keyword evidence="3 6" id="KW-0418">Kinase</keyword>
<dbReference type="GO" id="GO:0016301">
    <property type="term" value="F:kinase activity"/>
    <property type="evidence" value="ECO:0007669"/>
    <property type="project" value="UniProtKB-KW"/>
</dbReference>
<keyword evidence="7" id="KW-1185">Reference proteome</keyword>